<evidence type="ECO:0000256" key="5">
    <source>
        <dbReference type="ARBA" id="ARBA00022824"/>
    </source>
</evidence>
<evidence type="ECO:0000256" key="2">
    <source>
        <dbReference type="ARBA" id="ARBA00004922"/>
    </source>
</evidence>
<dbReference type="InterPro" id="IPR055457">
    <property type="entry name" value="OST48_N"/>
</dbReference>
<feature type="chain" id="PRO_5031592188" description="Dolichyl-diphosphooligosaccharide--protein glycosyltransferase 48 kDa subunit" evidence="8">
    <location>
        <begin position="18"/>
        <end position="458"/>
    </location>
</feature>
<gene>
    <name evidence="11" type="ORF">PPAR1163_LOCUS1424</name>
</gene>
<dbReference type="GO" id="GO:0008250">
    <property type="term" value="C:oligosaccharyltransferase complex"/>
    <property type="evidence" value="ECO:0007669"/>
    <property type="project" value="TreeGrafter"/>
</dbReference>
<keyword evidence="7 8" id="KW-0472">Membrane</keyword>
<feature type="domain" description="OST48 N-terminal" evidence="9">
    <location>
        <begin position="37"/>
        <end position="270"/>
    </location>
</feature>
<dbReference type="GO" id="GO:0018279">
    <property type="term" value="P:protein N-linked glycosylation via asparagine"/>
    <property type="evidence" value="ECO:0007669"/>
    <property type="project" value="UniProtKB-UniRule"/>
</dbReference>
<dbReference type="EMBL" id="HBGJ01002133">
    <property type="protein sequence ID" value="CAD9243079.1"/>
    <property type="molecule type" value="Transcribed_RNA"/>
</dbReference>
<evidence type="ECO:0000256" key="1">
    <source>
        <dbReference type="ARBA" id="ARBA00004479"/>
    </source>
</evidence>
<dbReference type="AlphaFoldDB" id="A0A7S1TQA8"/>
<sequence length="458" mass="50150">MRAVLAAAALWASLARAQEGPRSATSLTQQGVPGGKRTLVLLQEAQTQATHSNFFRGLADRGHELSFALASDKELSLYEHGERLFDNLCLFAPNAAAFGAQSADDVLGFLRDGGNVLLTGDVTTSDPVRRLAAEVGIDLDESDSQVIDHASYDYELSAVVSRGATPLKHVLGEAAGPGTEVRFRGIGHAVSEDNYLAVPILVGNPTTFSAAPGAAIEDYPENIGADTLLVSGVQGHNNARLAFCGSLALFSDAFGYAGNEAFANGLGKWAFNEAGVLQYSNVTHSRVDGSPPELLLKQKDKPDLPYSLFPDPEITRNSLVYRIKDTLRYEVTIREWDAEAGDWRPFDADDVQLEFVMLDPFIRTTLESDGRGTFSTSFMAPDTYGIFKFKLLYRRPGYSTLHVEKVVSVRPFKHNEYDRYITSAYPYYTTAFVMMAAVAAFSYMFLFTEDKVVLLKQD</sequence>
<evidence type="ECO:0000256" key="3">
    <source>
        <dbReference type="ARBA" id="ARBA00008743"/>
    </source>
</evidence>
<comment type="subunit">
    <text evidence="8">Component of the oligosaccharyltransferase (OST) complex.</text>
</comment>
<protein>
    <recommendedName>
        <fullName evidence="8">Dolichyl-diphosphooligosaccharide--protein glycosyltransferase 48 kDa subunit</fullName>
        <shortName evidence="8">Oligosaccharyl transferase 48 kDa subunit</shortName>
    </recommendedName>
</protein>
<comment type="function">
    <text evidence="8">Subunit of the oligosaccharyl transferase (OST) complex that catalyzes the initial transfer of a defined glycan (Glc(3)Man(9)GlcNAc(2) in eukaryotes) from the lipid carrier dolichol-pyrophosphate to an asparagine residue within an Asn-X-Ser/Thr consensus motif in nascent polypeptide chains, the first step in protein N-glycosylation. N-glycosylation occurs cotranslationally and the complex associates with the Sec61 complex at the channel-forming translocon complex that mediates protein translocation across the endoplasmic reticulum (ER).</text>
</comment>
<comment type="subcellular location">
    <subcellularLocation>
        <location evidence="8">Endoplasmic reticulum membrane</location>
        <topology evidence="8">Single-pass type I membrane protein</topology>
    </subcellularLocation>
    <subcellularLocation>
        <location evidence="1">Membrane</location>
        <topology evidence="1">Single-pass type I membrane protein</topology>
    </subcellularLocation>
</comment>
<keyword evidence="6 8" id="KW-1133">Transmembrane helix</keyword>
<keyword evidence="5 8" id="KW-0256">Endoplasmic reticulum</keyword>
<evidence type="ECO:0000256" key="4">
    <source>
        <dbReference type="ARBA" id="ARBA00022692"/>
    </source>
</evidence>
<evidence type="ECO:0000256" key="8">
    <source>
        <dbReference type="RuleBase" id="RU361142"/>
    </source>
</evidence>
<evidence type="ECO:0000259" key="9">
    <source>
        <dbReference type="Pfam" id="PF03345"/>
    </source>
</evidence>
<comment type="pathway">
    <text evidence="2 8">Protein modification; protein glycosylation.</text>
</comment>
<evidence type="ECO:0000313" key="11">
    <source>
        <dbReference type="EMBL" id="CAD9243079.1"/>
    </source>
</evidence>
<evidence type="ECO:0000259" key="10">
    <source>
        <dbReference type="Pfam" id="PF23358"/>
    </source>
</evidence>
<dbReference type="UniPathway" id="UPA00378"/>
<reference evidence="11" key="1">
    <citation type="submission" date="2021-01" db="EMBL/GenBank/DDBJ databases">
        <authorList>
            <person name="Corre E."/>
            <person name="Pelletier E."/>
            <person name="Niang G."/>
            <person name="Scheremetjew M."/>
            <person name="Finn R."/>
            <person name="Kale V."/>
            <person name="Holt S."/>
            <person name="Cochrane G."/>
            <person name="Meng A."/>
            <person name="Brown T."/>
            <person name="Cohen L."/>
        </authorList>
    </citation>
    <scope>NUCLEOTIDE SEQUENCE</scope>
    <source>
        <strain evidence="11">CCMP2877</strain>
    </source>
</reference>
<feature type="transmembrane region" description="Helical" evidence="8">
    <location>
        <begin position="425"/>
        <end position="446"/>
    </location>
</feature>
<keyword evidence="4 8" id="KW-0812">Transmembrane</keyword>
<dbReference type="Pfam" id="PF03345">
    <property type="entry name" value="OST48_N"/>
    <property type="match status" value="1"/>
</dbReference>
<evidence type="ECO:0000256" key="7">
    <source>
        <dbReference type="ARBA" id="ARBA00023136"/>
    </source>
</evidence>
<name>A0A7S1TQA8_9STRA</name>
<organism evidence="11">
    <name type="scientific">Phaeomonas parva</name>
    <dbReference type="NCBI Taxonomy" id="124430"/>
    <lineage>
        <taxon>Eukaryota</taxon>
        <taxon>Sar</taxon>
        <taxon>Stramenopiles</taxon>
        <taxon>Ochrophyta</taxon>
        <taxon>Pinguiophyceae</taxon>
        <taxon>Pinguiochrysidales</taxon>
        <taxon>Pinguiochrysidaceae</taxon>
        <taxon>Phaeomonas</taxon>
    </lineage>
</organism>
<evidence type="ECO:0000256" key="6">
    <source>
        <dbReference type="ARBA" id="ARBA00022989"/>
    </source>
</evidence>
<keyword evidence="8" id="KW-0732">Signal</keyword>
<dbReference type="InterPro" id="IPR055459">
    <property type="entry name" value="OST48_MD"/>
</dbReference>
<dbReference type="PANTHER" id="PTHR10830:SF0">
    <property type="entry name" value="DOLICHYL-DIPHOSPHOOLIGOSACCHARIDE--PROTEIN GLYCOSYLTRANSFERASE 48 KDA SUBUNIT"/>
    <property type="match status" value="1"/>
</dbReference>
<feature type="domain" description="OST48 middle" evidence="10">
    <location>
        <begin position="317"/>
        <end position="448"/>
    </location>
</feature>
<proteinExistence type="inferred from homology"/>
<comment type="similarity">
    <text evidence="3 8">Belongs to the DDOST 48 kDa subunit family.</text>
</comment>
<feature type="signal peptide" evidence="8">
    <location>
        <begin position="1"/>
        <end position="17"/>
    </location>
</feature>
<dbReference type="Pfam" id="PF23358">
    <property type="entry name" value="OST48_MD"/>
    <property type="match status" value="1"/>
</dbReference>
<dbReference type="InterPro" id="IPR005013">
    <property type="entry name" value="DDOST_48_kDa_subunit"/>
</dbReference>
<dbReference type="PANTHER" id="PTHR10830">
    <property type="entry name" value="DOLICHYL-DIPHOSPHOOLIGOSACCHARIDE--PROTEIN GLYCOSYLTRANSFERASE 48 KDA SUBUNIT"/>
    <property type="match status" value="1"/>
</dbReference>
<accession>A0A7S1TQA8</accession>